<evidence type="ECO:0000256" key="2">
    <source>
        <dbReference type="ARBA" id="ARBA00023242"/>
    </source>
</evidence>
<dbReference type="CDD" id="cd00067">
    <property type="entry name" value="GAL4"/>
    <property type="match status" value="1"/>
</dbReference>
<evidence type="ECO:0000256" key="1">
    <source>
        <dbReference type="ARBA" id="ARBA00022723"/>
    </source>
</evidence>
<feature type="compositionally biased region" description="Basic and acidic residues" evidence="3">
    <location>
        <begin position="1"/>
        <end position="14"/>
    </location>
</feature>
<evidence type="ECO:0000259" key="4">
    <source>
        <dbReference type="PROSITE" id="PS50048"/>
    </source>
</evidence>
<evidence type="ECO:0000313" key="6">
    <source>
        <dbReference type="Proteomes" id="UP000800041"/>
    </source>
</evidence>
<dbReference type="SUPFAM" id="SSF57701">
    <property type="entry name" value="Zn2/Cys6 DNA-binding domain"/>
    <property type="match status" value="1"/>
</dbReference>
<dbReference type="PROSITE" id="PS50048">
    <property type="entry name" value="ZN2_CY6_FUNGAL_2"/>
    <property type="match status" value="1"/>
</dbReference>
<evidence type="ECO:0000256" key="3">
    <source>
        <dbReference type="SAM" id="MobiDB-lite"/>
    </source>
</evidence>
<accession>A0A6G1HFC9</accession>
<dbReference type="CDD" id="cd12148">
    <property type="entry name" value="fungal_TF_MHR"/>
    <property type="match status" value="1"/>
</dbReference>
<feature type="region of interest" description="Disordered" evidence="3">
    <location>
        <begin position="1"/>
        <end position="21"/>
    </location>
</feature>
<keyword evidence="2" id="KW-0539">Nucleus</keyword>
<dbReference type="GO" id="GO:0003677">
    <property type="term" value="F:DNA binding"/>
    <property type="evidence" value="ECO:0007669"/>
    <property type="project" value="InterPro"/>
</dbReference>
<reference evidence="5" key="1">
    <citation type="journal article" date="2020" name="Stud. Mycol.">
        <title>101 Dothideomycetes genomes: a test case for predicting lifestyles and emergence of pathogens.</title>
        <authorList>
            <person name="Haridas S."/>
            <person name="Albert R."/>
            <person name="Binder M."/>
            <person name="Bloem J."/>
            <person name="Labutti K."/>
            <person name="Salamov A."/>
            <person name="Andreopoulos B."/>
            <person name="Baker S."/>
            <person name="Barry K."/>
            <person name="Bills G."/>
            <person name="Bluhm B."/>
            <person name="Cannon C."/>
            <person name="Castanera R."/>
            <person name="Culley D."/>
            <person name="Daum C."/>
            <person name="Ezra D."/>
            <person name="Gonzalez J."/>
            <person name="Henrissat B."/>
            <person name="Kuo A."/>
            <person name="Liang C."/>
            <person name="Lipzen A."/>
            <person name="Lutzoni F."/>
            <person name="Magnuson J."/>
            <person name="Mondo S."/>
            <person name="Nolan M."/>
            <person name="Ohm R."/>
            <person name="Pangilinan J."/>
            <person name="Park H.-J."/>
            <person name="Ramirez L."/>
            <person name="Alfaro M."/>
            <person name="Sun H."/>
            <person name="Tritt A."/>
            <person name="Yoshinaga Y."/>
            <person name="Zwiers L.-H."/>
            <person name="Turgeon B."/>
            <person name="Goodwin S."/>
            <person name="Spatafora J."/>
            <person name="Crous P."/>
            <person name="Grigoriev I."/>
        </authorList>
    </citation>
    <scope>NUCLEOTIDE SEQUENCE</scope>
    <source>
        <strain evidence="5">CBS 113979</strain>
    </source>
</reference>
<dbReference type="Proteomes" id="UP000800041">
    <property type="component" value="Unassembled WGS sequence"/>
</dbReference>
<dbReference type="InterPro" id="IPR036864">
    <property type="entry name" value="Zn2-C6_fun-type_DNA-bd_sf"/>
</dbReference>
<dbReference type="Pfam" id="PF00172">
    <property type="entry name" value="Zn_clus"/>
    <property type="match status" value="1"/>
</dbReference>
<proteinExistence type="predicted"/>
<keyword evidence="1" id="KW-0479">Metal-binding</keyword>
<evidence type="ECO:0000313" key="5">
    <source>
        <dbReference type="EMBL" id="KAF1991777.1"/>
    </source>
</evidence>
<dbReference type="Pfam" id="PF04082">
    <property type="entry name" value="Fungal_trans"/>
    <property type="match status" value="1"/>
</dbReference>
<protein>
    <recommendedName>
        <fullName evidence="4">Zn(2)-C6 fungal-type domain-containing protein</fullName>
    </recommendedName>
</protein>
<name>A0A6G1HFC9_9PEZI</name>
<organism evidence="5 6">
    <name type="scientific">Aulographum hederae CBS 113979</name>
    <dbReference type="NCBI Taxonomy" id="1176131"/>
    <lineage>
        <taxon>Eukaryota</taxon>
        <taxon>Fungi</taxon>
        <taxon>Dikarya</taxon>
        <taxon>Ascomycota</taxon>
        <taxon>Pezizomycotina</taxon>
        <taxon>Dothideomycetes</taxon>
        <taxon>Pleosporomycetidae</taxon>
        <taxon>Aulographales</taxon>
        <taxon>Aulographaceae</taxon>
    </lineage>
</organism>
<dbReference type="Gene3D" id="4.10.240.10">
    <property type="entry name" value="Zn(2)-C6 fungal-type DNA-binding domain"/>
    <property type="match status" value="1"/>
</dbReference>
<dbReference type="InterPro" id="IPR001138">
    <property type="entry name" value="Zn2Cys6_DnaBD"/>
</dbReference>
<dbReference type="GO" id="GO:0008270">
    <property type="term" value="F:zinc ion binding"/>
    <property type="evidence" value="ECO:0007669"/>
    <property type="project" value="InterPro"/>
</dbReference>
<keyword evidence="6" id="KW-1185">Reference proteome</keyword>
<dbReference type="GO" id="GO:0000981">
    <property type="term" value="F:DNA-binding transcription factor activity, RNA polymerase II-specific"/>
    <property type="evidence" value="ECO:0007669"/>
    <property type="project" value="InterPro"/>
</dbReference>
<sequence>MEDRGERAKRKDLDAGEASGAAFADEDELELEAALNPAKNYPRKRVAVACEVCRLRKTRCDAKRPCGFCTENGIECVYRQQNQTERQSAATDMLIRIDERLARLETLISPTASETVFTPASARRTSFETASTPSVIRPRGSFTGESYRRFATKALLTAENPDFSFRQTAGEAVTARPSILSFQSPFYLNYSSWDDTEVFYDDEMAAEEQMFVAMESCADSEVRPSARTAWHLQQKFVINFLQWMPLLEADDFVDHCRLAMESDYENEDANTCIAYLAYAISEISEDPGLQEHDANGGGMDPTLPGLAFFQKGCEILHSLTESRRRDIPILQCRLLRACYLEFSVRPLLTWDALTEIARDCMHILSSNFLKRVDNSTRESFHRIFWVCSYLLHALEALLKMHPIGLRQFHELVPLPLSTSTSSSPPPTSTNNKDPTTTSDHPFYFFFASISLRNLLISILGVVGYREGQVLYQPIIVAELRKQADEWYVHLPPSVRFPITTARLFDRRKAFLRLQYVAMHAVMCCTCQSSLEKCPFPHPP</sequence>
<dbReference type="EMBL" id="ML977138">
    <property type="protein sequence ID" value="KAF1991777.1"/>
    <property type="molecule type" value="Genomic_DNA"/>
</dbReference>
<dbReference type="GO" id="GO:0006351">
    <property type="term" value="P:DNA-templated transcription"/>
    <property type="evidence" value="ECO:0007669"/>
    <property type="project" value="InterPro"/>
</dbReference>
<dbReference type="AlphaFoldDB" id="A0A6G1HFC9"/>
<dbReference type="PANTHER" id="PTHR47785">
    <property type="entry name" value="ZN(II)2CYS6 TRANSCRIPTION FACTOR (EUROFUNG)-RELATED-RELATED"/>
    <property type="match status" value="1"/>
</dbReference>
<gene>
    <name evidence="5" type="ORF">K402DRAFT_69464</name>
</gene>
<dbReference type="SMART" id="SM00066">
    <property type="entry name" value="GAL4"/>
    <property type="match status" value="1"/>
</dbReference>
<dbReference type="PROSITE" id="PS00463">
    <property type="entry name" value="ZN2_CY6_FUNGAL_1"/>
    <property type="match status" value="1"/>
</dbReference>
<feature type="domain" description="Zn(2)-C6 fungal-type" evidence="4">
    <location>
        <begin position="49"/>
        <end position="78"/>
    </location>
</feature>
<dbReference type="InterPro" id="IPR007219">
    <property type="entry name" value="XnlR_reg_dom"/>
</dbReference>
<dbReference type="InterPro" id="IPR053181">
    <property type="entry name" value="EcdB-like_regulator"/>
</dbReference>
<dbReference type="OrthoDB" id="4685598at2759"/>